<dbReference type="PANTHER" id="PTHR10314">
    <property type="entry name" value="CYSTATHIONINE BETA-SYNTHASE"/>
    <property type="match status" value="1"/>
</dbReference>
<dbReference type="Proteomes" id="UP001370490">
    <property type="component" value="Unassembled WGS sequence"/>
</dbReference>
<evidence type="ECO:0000313" key="8">
    <source>
        <dbReference type="EMBL" id="KAK6914472.1"/>
    </source>
</evidence>
<evidence type="ECO:0000256" key="5">
    <source>
        <dbReference type="ARBA" id="ARBA00022898"/>
    </source>
</evidence>
<dbReference type="EMBL" id="JBAMMX010000026">
    <property type="protein sequence ID" value="KAK6914472.1"/>
    <property type="molecule type" value="Genomic_DNA"/>
</dbReference>
<name>A0AAN8URI4_9MAGN</name>
<keyword evidence="5" id="KW-0663">Pyridoxal phosphate</keyword>
<comment type="cofactor">
    <cofactor evidence="1">
        <name>pyridoxal 5'-phosphate</name>
        <dbReference type="ChEBI" id="CHEBI:597326"/>
    </cofactor>
</comment>
<dbReference type="AlphaFoldDB" id="A0AAN8URI4"/>
<organism evidence="8 9">
    <name type="scientific">Dillenia turbinata</name>
    <dbReference type="NCBI Taxonomy" id="194707"/>
    <lineage>
        <taxon>Eukaryota</taxon>
        <taxon>Viridiplantae</taxon>
        <taxon>Streptophyta</taxon>
        <taxon>Embryophyta</taxon>
        <taxon>Tracheophyta</taxon>
        <taxon>Spermatophyta</taxon>
        <taxon>Magnoliopsida</taxon>
        <taxon>eudicotyledons</taxon>
        <taxon>Gunneridae</taxon>
        <taxon>Pentapetalae</taxon>
        <taxon>Dilleniales</taxon>
        <taxon>Dilleniaceae</taxon>
        <taxon>Dillenia</taxon>
    </lineage>
</organism>
<dbReference type="GO" id="GO:0016740">
    <property type="term" value="F:transferase activity"/>
    <property type="evidence" value="ECO:0007669"/>
    <property type="project" value="UniProtKB-KW"/>
</dbReference>
<dbReference type="GO" id="GO:0006535">
    <property type="term" value="P:cysteine biosynthetic process from serine"/>
    <property type="evidence" value="ECO:0007669"/>
    <property type="project" value="InterPro"/>
</dbReference>
<dbReference type="InterPro" id="IPR036052">
    <property type="entry name" value="TrpB-like_PALP_sf"/>
</dbReference>
<evidence type="ECO:0000256" key="6">
    <source>
        <dbReference type="ARBA" id="ARBA00023192"/>
    </source>
</evidence>
<reference evidence="8 9" key="1">
    <citation type="submission" date="2023-12" db="EMBL/GenBank/DDBJ databases">
        <title>A high-quality genome assembly for Dillenia turbinata (Dilleniales).</title>
        <authorList>
            <person name="Chanderbali A."/>
        </authorList>
    </citation>
    <scope>NUCLEOTIDE SEQUENCE [LARGE SCALE GENOMIC DNA]</scope>
    <source>
        <strain evidence="8">LSX21</strain>
        <tissue evidence="8">Leaf</tissue>
    </source>
</reference>
<evidence type="ECO:0000256" key="2">
    <source>
        <dbReference type="ARBA" id="ARBA00007103"/>
    </source>
</evidence>
<comment type="caution">
    <text evidence="8">The sequence shown here is derived from an EMBL/GenBank/DDBJ whole genome shotgun (WGS) entry which is preliminary data.</text>
</comment>
<evidence type="ECO:0000259" key="7">
    <source>
        <dbReference type="Pfam" id="PF00291"/>
    </source>
</evidence>
<evidence type="ECO:0000256" key="3">
    <source>
        <dbReference type="ARBA" id="ARBA00022605"/>
    </source>
</evidence>
<dbReference type="CDD" id="cd01561">
    <property type="entry name" value="CBS_like"/>
    <property type="match status" value="1"/>
</dbReference>
<dbReference type="Gene3D" id="3.40.50.1100">
    <property type="match status" value="3"/>
</dbReference>
<feature type="domain" description="Tryptophan synthase beta chain-like PALP" evidence="7">
    <location>
        <begin position="24"/>
        <end position="134"/>
    </location>
</feature>
<dbReference type="InterPro" id="IPR001926">
    <property type="entry name" value="TrpB-like_PALP"/>
</dbReference>
<gene>
    <name evidence="8" type="ORF">RJ641_021793</name>
</gene>
<accession>A0AAN8URI4</accession>
<keyword evidence="4" id="KW-0808">Transferase</keyword>
<dbReference type="PROSITE" id="PS00901">
    <property type="entry name" value="CYS_SYNTHASE"/>
    <property type="match status" value="1"/>
</dbReference>
<dbReference type="InterPro" id="IPR001216">
    <property type="entry name" value="P-phosphate_BS"/>
</dbReference>
<evidence type="ECO:0000256" key="4">
    <source>
        <dbReference type="ARBA" id="ARBA00022679"/>
    </source>
</evidence>
<evidence type="ECO:0000256" key="1">
    <source>
        <dbReference type="ARBA" id="ARBA00001933"/>
    </source>
</evidence>
<dbReference type="SUPFAM" id="SSF53686">
    <property type="entry name" value="Tryptophan synthase beta subunit-like PLP-dependent enzymes"/>
    <property type="match status" value="1"/>
</dbReference>
<proteinExistence type="inferred from homology"/>
<protein>
    <submittedName>
        <fullName evidence="8">Pyridoxal-phosphate dependent enzyme</fullName>
    </submittedName>
</protein>
<evidence type="ECO:0000313" key="9">
    <source>
        <dbReference type="Proteomes" id="UP001370490"/>
    </source>
</evidence>
<dbReference type="Pfam" id="PF00291">
    <property type="entry name" value="PALP"/>
    <property type="match status" value="1"/>
</dbReference>
<sequence length="278" mass="29878">MTSTSEGPATMVEHQWFYEEFSVLIGKTPMVYLNNIIKCSVANIAAKLEIMEPCCSVKDRIGYSMIADAEQKGLITPGKSILVEPTSGNTGIGLAFIAASKGYKLILTMPASMSLERRVLLKAFGADLVLTDPANGMKGAIHYETLVLRSGRTQEARLISLWLELGLEEQYQGLAGILNRKSQALRLLVLSLWKAAYSQGGKPGPHKIQGIVTGFVPTNLDQDVMDEVIQISSDEVVETAKQLALQEGFLVGISSEAAAAAAIKVAQRPETAGKLIAV</sequence>
<keyword evidence="9" id="KW-1185">Reference proteome</keyword>
<keyword evidence="3" id="KW-0028">Amino-acid biosynthesis</keyword>
<dbReference type="FunFam" id="3.40.50.1100:FF:000002">
    <property type="entry name" value="Cysteine synthase"/>
    <property type="match status" value="1"/>
</dbReference>
<dbReference type="InterPro" id="IPR050214">
    <property type="entry name" value="Cys_Synth/Cystath_Beta-Synth"/>
</dbReference>
<keyword evidence="6" id="KW-0198">Cysteine biosynthesis</keyword>
<comment type="similarity">
    <text evidence="2">Belongs to the cysteine synthase/cystathionine beta-synthase family.</text>
</comment>